<dbReference type="STRING" id="649761.HMPREF0973_02844"/>
<dbReference type="HOGENOM" id="CLU_140176_0_3_10"/>
<keyword evidence="4" id="KW-1185">Reference proteome</keyword>
<evidence type="ECO:0000256" key="1">
    <source>
        <dbReference type="SAM" id="MobiDB-lite"/>
    </source>
</evidence>
<evidence type="ECO:0000313" key="3">
    <source>
        <dbReference type="EMBL" id="EEX17268.1"/>
    </source>
</evidence>
<comment type="caution">
    <text evidence="3">The sequence shown here is derived from an EMBL/GenBank/DDBJ whole genome shotgun (WGS) entry which is preliminary data.</text>
</comment>
<dbReference type="Pfam" id="PF12728">
    <property type="entry name" value="HTH_17"/>
    <property type="match status" value="1"/>
</dbReference>
<dbReference type="SUPFAM" id="SSF46955">
    <property type="entry name" value="Putative DNA-binding domain"/>
    <property type="match status" value="1"/>
</dbReference>
<dbReference type="eggNOG" id="COG3311">
    <property type="taxonomic scope" value="Bacteria"/>
</dbReference>
<evidence type="ECO:0000313" key="4">
    <source>
        <dbReference type="Proteomes" id="UP000003327"/>
    </source>
</evidence>
<reference evidence="3 4" key="1">
    <citation type="submission" date="2009-09" db="EMBL/GenBank/DDBJ databases">
        <authorList>
            <person name="Weinstock G."/>
            <person name="Sodergren E."/>
            <person name="Clifton S."/>
            <person name="Fulton L."/>
            <person name="Fulton B."/>
            <person name="Courtney L."/>
            <person name="Fronick C."/>
            <person name="Harrison M."/>
            <person name="Strong C."/>
            <person name="Farmer C."/>
            <person name="Delahaunty K."/>
            <person name="Markovic C."/>
            <person name="Hall O."/>
            <person name="Minx P."/>
            <person name="Tomlinson C."/>
            <person name="Mitreva M."/>
            <person name="Nelson J."/>
            <person name="Hou S."/>
            <person name="Wollam A."/>
            <person name="Pepin K.H."/>
            <person name="Johnson M."/>
            <person name="Bhonagiri V."/>
            <person name="Nash W.E."/>
            <person name="Warren W."/>
            <person name="Chinwalla A."/>
            <person name="Mardis E.R."/>
            <person name="Wilson R.K."/>
        </authorList>
    </citation>
    <scope>NUCLEOTIDE SEQUENCE [LARGE SCALE GENOMIC DNA]</scope>
    <source>
        <strain evidence="3 4">F0319</strain>
    </source>
</reference>
<dbReference type="Proteomes" id="UP000003327">
    <property type="component" value="Unassembled WGS sequence"/>
</dbReference>
<dbReference type="EMBL" id="ACVA01000072">
    <property type="protein sequence ID" value="EEX17268.1"/>
    <property type="molecule type" value="Genomic_DNA"/>
</dbReference>
<sequence length="128" mass="14495">MCGSVRHTKESAQAKTGKPYTLSQTAKTSKNNVMAEDMKQVADLITANIINCKKEVLTSDEAAKYMGISKSYLYKLTMRGEIPHYKPMGKMCYFNRAELEEWLQRNRVSNNIEISQQAAAYCMKGGKR</sequence>
<dbReference type="InterPro" id="IPR010093">
    <property type="entry name" value="SinI_DNA-bd"/>
</dbReference>
<name>C9MT73_9BACT</name>
<feature type="region of interest" description="Disordered" evidence="1">
    <location>
        <begin position="1"/>
        <end position="29"/>
    </location>
</feature>
<feature type="domain" description="Helix-turn-helix" evidence="2">
    <location>
        <begin position="56"/>
        <end position="107"/>
    </location>
</feature>
<evidence type="ECO:0000259" key="2">
    <source>
        <dbReference type="Pfam" id="PF12728"/>
    </source>
</evidence>
<dbReference type="InterPro" id="IPR041657">
    <property type="entry name" value="HTH_17"/>
</dbReference>
<dbReference type="InterPro" id="IPR009061">
    <property type="entry name" value="DNA-bd_dom_put_sf"/>
</dbReference>
<protein>
    <submittedName>
        <fullName evidence="3">DNA binding domain, excisionase family</fullName>
    </submittedName>
</protein>
<dbReference type="NCBIfam" id="TIGR01764">
    <property type="entry name" value="excise"/>
    <property type="match status" value="1"/>
</dbReference>
<dbReference type="RefSeq" id="WP_004384529.1">
    <property type="nucleotide sequence ID" value="NZ_GG698718.1"/>
</dbReference>
<dbReference type="GO" id="GO:0003677">
    <property type="term" value="F:DNA binding"/>
    <property type="evidence" value="ECO:0007669"/>
    <property type="project" value="InterPro"/>
</dbReference>
<proteinExistence type="predicted"/>
<gene>
    <name evidence="3" type="ORF">HMPREF0973_02844</name>
</gene>
<accession>C9MT73</accession>
<dbReference type="AlphaFoldDB" id="C9MT73"/>
<organism evidence="3 4">
    <name type="scientific">Prevotella veroralis F0319</name>
    <dbReference type="NCBI Taxonomy" id="649761"/>
    <lineage>
        <taxon>Bacteria</taxon>
        <taxon>Pseudomonadati</taxon>
        <taxon>Bacteroidota</taxon>
        <taxon>Bacteroidia</taxon>
        <taxon>Bacteroidales</taxon>
        <taxon>Prevotellaceae</taxon>
        <taxon>Prevotella</taxon>
    </lineage>
</organism>